<evidence type="ECO:0000256" key="6">
    <source>
        <dbReference type="ARBA" id="ARBA00023054"/>
    </source>
</evidence>
<evidence type="ECO:0000256" key="1">
    <source>
        <dbReference type="ARBA" id="ARBA00004584"/>
    </source>
</evidence>
<feature type="compositionally biased region" description="Basic and acidic residues" evidence="11">
    <location>
        <begin position="255"/>
        <end position="277"/>
    </location>
</feature>
<comment type="function">
    <text evidence="9">Acts as a component of the essential kinetochore-associated NDC80 complex, which is required for chromosome segregation and spindle checkpoint activity.</text>
</comment>
<accession>A0A7J6E241</accession>
<sequence length="323" mass="36413">MEPIWTRMESLRMACDRDKLAKQHKIDAWADSFRESRTLIHTKGQETIKSQGKLAEVKSKLREAEDDLVKALSVKNRKEAKRIAIVESLAAKKNSVEELKRHVQDQRAKRDEYAEIVSDLSSVSEETGSQNDKDEIQEALSWYNRVLGFHVEGGHGVKFVFKNISLKNPNEEYSFTIRHADNIYYLLDCNPHLNDIKELVHELNRTNGLFAFVRIMRQKFQEVAAQVGYLPETTSLPQESSIVSASAPASSASTDRSESLPKKNEHQLPHGEVDRQSKKQNRGKGFNNVLVSPGSARRSPRFLILYKAAGAKNDGGEEAAVPS</sequence>
<keyword evidence="3 9" id="KW-0158">Chromosome</keyword>
<dbReference type="GO" id="GO:0051301">
    <property type="term" value="P:cell division"/>
    <property type="evidence" value="ECO:0007669"/>
    <property type="project" value="UniProtKB-UniRule"/>
</dbReference>
<dbReference type="AlphaFoldDB" id="A0A7J6E241"/>
<evidence type="ECO:0000313" key="14">
    <source>
        <dbReference type="EMBL" id="KAF4362711.1"/>
    </source>
</evidence>
<keyword evidence="5 9" id="KW-0498">Mitosis</keyword>
<dbReference type="InterPro" id="IPR013255">
    <property type="entry name" value="Spc25_C"/>
</dbReference>
<evidence type="ECO:0000256" key="9">
    <source>
        <dbReference type="RuleBase" id="RU367150"/>
    </source>
</evidence>
<dbReference type="PANTHER" id="PTHR14281:SF0">
    <property type="entry name" value="KINETOCHORE PROTEIN SPC25"/>
    <property type="match status" value="1"/>
</dbReference>
<evidence type="ECO:0000256" key="10">
    <source>
        <dbReference type="SAM" id="Coils"/>
    </source>
</evidence>
<evidence type="ECO:0000313" key="17">
    <source>
        <dbReference type="Proteomes" id="UP000583929"/>
    </source>
</evidence>
<comment type="caution">
    <text evidence="13">The sequence shown here is derived from an EMBL/GenBank/DDBJ whole genome shotgun (WGS) entry which is preliminary data.</text>
</comment>
<feature type="coiled-coil region" evidence="10">
    <location>
        <begin position="54"/>
        <end position="116"/>
    </location>
</feature>
<keyword evidence="17" id="KW-1185">Reference proteome</keyword>
<dbReference type="Pfam" id="PF08234">
    <property type="entry name" value="Spindle_Spc25"/>
    <property type="match status" value="1"/>
</dbReference>
<dbReference type="GO" id="GO:0031262">
    <property type="term" value="C:Ndc80 complex"/>
    <property type="evidence" value="ECO:0007669"/>
    <property type="project" value="InterPro"/>
</dbReference>
<evidence type="ECO:0000256" key="8">
    <source>
        <dbReference type="ARBA" id="ARBA00023328"/>
    </source>
</evidence>
<keyword evidence="6 10" id="KW-0175">Coiled coil</keyword>
<comment type="similarity">
    <text evidence="2 9">Belongs to the SPC25 family.</text>
</comment>
<dbReference type="Gene3D" id="3.30.457.50">
    <property type="entry name" value="Chromosome segregation protein Spc25"/>
    <property type="match status" value="1"/>
</dbReference>
<comment type="subunit">
    <text evidence="9">Component of the NDC80 complex.</text>
</comment>
<feature type="region of interest" description="Disordered" evidence="11">
    <location>
        <begin position="240"/>
        <end position="294"/>
    </location>
</feature>
<evidence type="ECO:0000313" key="13">
    <source>
        <dbReference type="EMBL" id="KAF4351759.1"/>
    </source>
</evidence>
<evidence type="ECO:0000259" key="12">
    <source>
        <dbReference type="Pfam" id="PF08234"/>
    </source>
</evidence>
<dbReference type="PANTHER" id="PTHR14281">
    <property type="entry name" value="KINETOCHORE PROTEIN SPC25-RELATED"/>
    <property type="match status" value="1"/>
</dbReference>
<keyword evidence="8 9" id="KW-0137">Centromere</keyword>
<feature type="compositionally biased region" description="Low complexity" evidence="11">
    <location>
        <begin position="240"/>
        <end position="253"/>
    </location>
</feature>
<name>A0A7J6E241_CANSA</name>
<proteinExistence type="inferred from homology"/>
<protein>
    <recommendedName>
        <fullName evidence="9">Kinetochore protein SPC25</fullName>
    </recommendedName>
</protein>
<gene>
    <name evidence="13" type="ORF">F8388_008769</name>
    <name evidence="14" type="ORF">G4B88_018329</name>
    <name evidence="15" type="ORF">G4B88_026897</name>
</gene>
<feature type="domain" description="Chromosome segregation protein Spc25 C-terminal" evidence="12">
    <location>
        <begin position="153"/>
        <end position="221"/>
    </location>
</feature>
<dbReference type="GO" id="GO:0007059">
    <property type="term" value="P:chromosome segregation"/>
    <property type="evidence" value="ECO:0007669"/>
    <property type="project" value="InterPro"/>
</dbReference>
<keyword evidence="9" id="KW-0995">Kinetochore</keyword>
<reference evidence="16 17" key="1">
    <citation type="journal article" date="2020" name="bioRxiv">
        <title>Sequence and annotation of 42 cannabis genomes reveals extensive copy number variation in cannabinoid synthesis and pathogen resistance genes.</title>
        <authorList>
            <person name="Mckernan K.J."/>
            <person name="Helbert Y."/>
            <person name="Kane L.T."/>
            <person name="Ebling H."/>
            <person name="Zhang L."/>
            <person name="Liu B."/>
            <person name="Eaton Z."/>
            <person name="Mclaughlin S."/>
            <person name="Kingan S."/>
            <person name="Baybayan P."/>
            <person name="Concepcion G."/>
            <person name="Jordan M."/>
            <person name="Riva A."/>
            <person name="Barbazuk W."/>
            <person name="Harkins T."/>
        </authorList>
    </citation>
    <scope>NUCLEOTIDE SEQUENCE [LARGE SCALE GENOMIC DNA]</scope>
    <source>
        <strain evidence="16 17">cv. Jamaican Lion 4</strain>
        <strain evidence="14">Father</strain>
        <strain evidence="13">Mother</strain>
        <tissue evidence="13">Leaf</tissue>
    </source>
</reference>
<keyword evidence="7 9" id="KW-0131">Cell cycle</keyword>
<dbReference type="InterPro" id="IPR045143">
    <property type="entry name" value="Spc25"/>
</dbReference>
<evidence type="ECO:0000256" key="7">
    <source>
        <dbReference type="ARBA" id="ARBA00023306"/>
    </source>
</evidence>
<dbReference type="Proteomes" id="UP000525078">
    <property type="component" value="Unassembled WGS sequence"/>
</dbReference>
<dbReference type="CDD" id="cd23784">
    <property type="entry name" value="RWD_Spc25"/>
    <property type="match status" value="1"/>
</dbReference>
<evidence type="ECO:0000313" key="15">
    <source>
        <dbReference type="EMBL" id="KAF4369847.1"/>
    </source>
</evidence>
<dbReference type="EMBL" id="JAATIQ010000211">
    <property type="protein sequence ID" value="KAF4369847.1"/>
    <property type="molecule type" value="Genomic_DNA"/>
</dbReference>
<dbReference type="GO" id="GO:0005634">
    <property type="term" value="C:nucleus"/>
    <property type="evidence" value="ECO:0007669"/>
    <property type="project" value="UniProtKB-SubCell"/>
</dbReference>
<evidence type="ECO:0000256" key="11">
    <source>
        <dbReference type="SAM" id="MobiDB-lite"/>
    </source>
</evidence>
<organism evidence="13 16">
    <name type="scientific">Cannabis sativa</name>
    <name type="common">Hemp</name>
    <name type="synonym">Marijuana</name>
    <dbReference type="NCBI Taxonomy" id="3483"/>
    <lineage>
        <taxon>Eukaryota</taxon>
        <taxon>Viridiplantae</taxon>
        <taxon>Streptophyta</taxon>
        <taxon>Embryophyta</taxon>
        <taxon>Tracheophyta</taxon>
        <taxon>Spermatophyta</taxon>
        <taxon>Magnoliopsida</taxon>
        <taxon>eudicotyledons</taxon>
        <taxon>Gunneridae</taxon>
        <taxon>Pentapetalae</taxon>
        <taxon>rosids</taxon>
        <taxon>fabids</taxon>
        <taxon>Rosales</taxon>
        <taxon>Cannabaceae</taxon>
        <taxon>Cannabis</taxon>
    </lineage>
</organism>
<dbReference type="FunFam" id="3.30.457.50:FF:000001">
    <property type="entry name" value="Probable kinetochore protein spc25"/>
    <property type="match status" value="1"/>
</dbReference>
<evidence type="ECO:0000256" key="5">
    <source>
        <dbReference type="ARBA" id="ARBA00022776"/>
    </source>
</evidence>
<dbReference type="Proteomes" id="UP000583929">
    <property type="component" value="Unassembled WGS sequence"/>
</dbReference>
<dbReference type="EMBL" id="JAATIQ010000307">
    <property type="protein sequence ID" value="KAF4362711.1"/>
    <property type="molecule type" value="Genomic_DNA"/>
</dbReference>
<evidence type="ECO:0000256" key="3">
    <source>
        <dbReference type="ARBA" id="ARBA00022454"/>
    </source>
</evidence>
<evidence type="ECO:0000256" key="2">
    <source>
        <dbReference type="ARBA" id="ARBA00006379"/>
    </source>
</evidence>
<keyword evidence="4 9" id="KW-0132">Cell division</keyword>
<keyword evidence="9" id="KW-0539">Nucleus</keyword>
<evidence type="ECO:0000313" key="16">
    <source>
        <dbReference type="Proteomes" id="UP000525078"/>
    </source>
</evidence>
<evidence type="ECO:0000256" key="4">
    <source>
        <dbReference type="ARBA" id="ARBA00022618"/>
    </source>
</evidence>
<comment type="subcellular location">
    <subcellularLocation>
        <location evidence="1">Chromosome</location>
        <location evidence="1">Centromere</location>
    </subcellularLocation>
    <subcellularLocation>
        <location evidence="9">Nucleus</location>
    </subcellularLocation>
    <subcellularLocation>
        <location evidence="9">Chromosome</location>
        <location evidence="9">Centromere</location>
        <location evidence="9">Kinetochore</location>
    </subcellularLocation>
</comment>
<dbReference type="EMBL" id="JAATIP010000329">
    <property type="protein sequence ID" value="KAF4351759.1"/>
    <property type="molecule type" value="Genomic_DNA"/>
</dbReference>